<evidence type="ECO:0000313" key="1">
    <source>
        <dbReference type="EMBL" id="PKY61949.1"/>
    </source>
</evidence>
<proteinExistence type="predicted"/>
<gene>
    <name evidence="1" type="ORF">RhiirA4_432176</name>
</gene>
<dbReference type="AlphaFoldDB" id="A0A2I1HST0"/>
<accession>A0A2I1HST0</accession>
<organism evidence="1 2">
    <name type="scientific">Rhizophagus irregularis</name>
    <dbReference type="NCBI Taxonomy" id="588596"/>
    <lineage>
        <taxon>Eukaryota</taxon>
        <taxon>Fungi</taxon>
        <taxon>Fungi incertae sedis</taxon>
        <taxon>Mucoromycota</taxon>
        <taxon>Glomeromycotina</taxon>
        <taxon>Glomeromycetes</taxon>
        <taxon>Glomerales</taxon>
        <taxon>Glomeraceae</taxon>
        <taxon>Rhizophagus</taxon>
    </lineage>
</organism>
<keyword evidence="2" id="KW-1185">Reference proteome</keyword>
<name>A0A2I1HST0_9GLOM</name>
<dbReference type="Proteomes" id="UP000234323">
    <property type="component" value="Unassembled WGS sequence"/>
</dbReference>
<reference evidence="1 2" key="1">
    <citation type="submission" date="2015-10" db="EMBL/GenBank/DDBJ databases">
        <title>Genome analyses suggest a sexual origin of heterokaryosis in a supposedly ancient asexual fungus.</title>
        <authorList>
            <person name="Ropars J."/>
            <person name="Sedzielewska K."/>
            <person name="Noel J."/>
            <person name="Charron P."/>
            <person name="Farinelli L."/>
            <person name="Marton T."/>
            <person name="Kruger M."/>
            <person name="Pelin A."/>
            <person name="Brachmann A."/>
            <person name="Corradi N."/>
        </authorList>
    </citation>
    <scope>NUCLEOTIDE SEQUENCE [LARGE SCALE GENOMIC DNA]</scope>
    <source>
        <strain evidence="1 2">A4</strain>
    </source>
</reference>
<dbReference type="EMBL" id="LLXI01006136">
    <property type="protein sequence ID" value="PKY61949.1"/>
    <property type="molecule type" value="Genomic_DNA"/>
</dbReference>
<sequence>MRVLRSSLHDAVKACYSRDIDKDEVKEYRKPNIEDIMGSLPGIIQSCLNDTNKNDYCEIVPDEELYCVETLQDVEIYIPRDLNKSEILSQAHTASLNRFINMLRDLVDGLGFGTKIVIHFNLVGYSFLNF</sequence>
<protein>
    <submittedName>
        <fullName evidence="1">Uncharacterized protein</fullName>
    </submittedName>
</protein>
<comment type="caution">
    <text evidence="1">The sequence shown here is derived from an EMBL/GenBank/DDBJ whole genome shotgun (WGS) entry which is preliminary data.</text>
</comment>
<evidence type="ECO:0000313" key="2">
    <source>
        <dbReference type="Proteomes" id="UP000234323"/>
    </source>
</evidence>